<evidence type="ECO:0000313" key="3">
    <source>
        <dbReference type="EMBL" id="MBB4901742.1"/>
    </source>
</evidence>
<feature type="transmembrane region" description="Helical" evidence="2">
    <location>
        <begin position="27"/>
        <end position="49"/>
    </location>
</feature>
<dbReference type="Proteomes" id="UP000579523">
    <property type="component" value="Unassembled WGS sequence"/>
</dbReference>
<keyword evidence="2" id="KW-0812">Transmembrane</keyword>
<name>A0A7W7PUX2_9ACTN</name>
<accession>A0A7W7PUX2</accession>
<protein>
    <submittedName>
        <fullName evidence="3">Uncharacterized protein</fullName>
    </submittedName>
</protein>
<evidence type="ECO:0000256" key="1">
    <source>
        <dbReference type="SAM" id="MobiDB-lite"/>
    </source>
</evidence>
<evidence type="ECO:0000313" key="4">
    <source>
        <dbReference type="Proteomes" id="UP000579523"/>
    </source>
</evidence>
<proteinExistence type="predicted"/>
<feature type="region of interest" description="Disordered" evidence="1">
    <location>
        <begin position="1"/>
        <end position="23"/>
    </location>
</feature>
<comment type="caution">
    <text evidence="3">The sequence shown here is derived from an EMBL/GenBank/DDBJ whole genome shotgun (WGS) entry which is preliminary data.</text>
</comment>
<evidence type="ECO:0000256" key="2">
    <source>
        <dbReference type="SAM" id="Phobius"/>
    </source>
</evidence>
<keyword evidence="2" id="KW-1133">Transmembrane helix</keyword>
<sequence length="155" mass="15615">MTASAPPPPPPSTPPAPVTGGRASSRWVAPVVAAVVAAGAGMGVGWLLWAGPDSAASGTGVDNAAADAAGACQAWQRVPAFSALANGDKDASAHFDRAVGAASLAHAAAELDDRYKSLNEAFQDVHMRLRTFKVEGAEAEAAHEKVTALCADLDD</sequence>
<gene>
    <name evidence="3" type="ORF">FHS37_005833</name>
</gene>
<feature type="compositionally biased region" description="Pro residues" evidence="1">
    <location>
        <begin position="1"/>
        <end position="17"/>
    </location>
</feature>
<reference evidence="3 4" key="1">
    <citation type="submission" date="2020-08" db="EMBL/GenBank/DDBJ databases">
        <title>Genomic Encyclopedia of Type Strains, Phase III (KMG-III): the genomes of soil and plant-associated and newly described type strains.</title>
        <authorList>
            <person name="Whitman W."/>
        </authorList>
    </citation>
    <scope>NUCLEOTIDE SEQUENCE [LARGE SCALE GENOMIC DNA]</scope>
    <source>
        <strain evidence="3 4">CECT 3273</strain>
    </source>
</reference>
<keyword evidence="2" id="KW-0472">Membrane</keyword>
<organism evidence="3 4">
    <name type="scientific">Streptomyces griseomycini</name>
    <dbReference type="NCBI Taxonomy" id="66895"/>
    <lineage>
        <taxon>Bacteria</taxon>
        <taxon>Bacillati</taxon>
        <taxon>Actinomycetota</taxon>
        <taxon>Actinomycetes</taxon>
        <taxon>Kitasatosporales</taxon>
        <taxon>Streptomycetaceae</taxon>
        <taxon>Streptomyces</taxon>
    </lineage>
</organism>
<keyword evidence="4" id="KW-1185">Reference proteome</keyword>
<dbReference type="RefSeq" id="WP_184826512.1">
    <property type="nucleotide sequence ID" value="NZ_BMTK01000028.1"/>
</dbReference>
<dbReference type="AlphaFoldDB" id="A0A7W7PUX2"/>
<dbReference type="EMBL" id="JACHJI010000012">
    <property type="protein sequence ID" value="MBB4901742.1"/>
    <property type="molecule type" value="Genomic_DNA"/>
</dbReference>